<comment type="caution">
    <text evidence="2">The sequence shown here is derived from an EMBL/GenBank/DDBJ whole genome shotgun (WGS) entry which is preliminary data.</text>
</comment>
<reference evidence="2" key="1">
    <citation type="submission" date="2019-05" db="EMBL/GenBank/DDBJ databases">
        <title>The de novo reference genome and transcriptome assemblies of the wild tomato species Solanum chilense.</title>
        <authorList>
            <person name="Stam R."/>
            <person name="Nosenko T."/>
            <person name="Hoerger A.C."/>
            <person name="Stephan W."/>
            <person name="Seidel M.A."/>
            <person name="Kuhn J.M.M."/>
            <person name="Haberer G."/>
            <person name="Tellier A."/>
        </authorList>
    </citation>
    <scope>NUCLEOTIDE SEQUENCE</scope>
    <source>
        <tissue evidence="2">Mature leaves</tissue>
    </source>
</reference>
<gene>
    <name evidence="2" type="ORF">EJD97_001241</name>
</gene>
<proteinExistence type="predicted"/>
<evidence type="ECO:0000256" key="1">
    <source>
        <dbReference type="SAM" id="MobiDB-lite"/>
    </source>
</evidence>
<feature type="region of interest" description="Disordered" evidence="1">
    <location>
        <begin position="1"/>
        <end position="28"/>
    </location>
</feature>
<protein>
    <recommendedName>
        <fullName evidence="3">Gag-pol polyprotein</fullName>
    </recommendedName>
</protein>
<dbReference type="EMBL" id="RXGB01001127">
    <property type="protein sequence ID" value="TMX00188.1"/>
    <property type="molecule type" value="Genomic_DNA"/>
</dbReference>
<evidence type="ECO:0000313" key="2">
    <source>
        <dbReference type="EMBL" id="TMX00188.1"/>
    </source>
</evidence>
<organism evidence="2">
    <name type="scientific">Solanum chilense</name>
    <name type="common">Tomato</name>
    <name type="synonym">Lycopersicon chilense</name>
    <dbReference type="NCBI Taxonomy" id="4083"/>
    <lineage>
        <taxon>Eukaryota</taxon>
        <taxon>Viridiplantae</taxon>
        <taxon>Streptophyta</taxon>
        <taxon>Embryophyta</taxon>
        <taxon>Tracheophyta</taxon>
        <taxon>Spermatophyta</taxon>
        <taxon>Magnoliopsida</taxon>
        <taxon>eudicotyledons</taxon>
        <taxon>Gunneridae</taxon>
        <taxon>Pentapetalae</taxon>
        <taxon>asterids</taxon>
        <taxon>lamiids</taxon>
        <taxon>Solanales</taxon>
        <taxon>Solanaceae</taxon>
        <taxon>Solanoideae</taxon>
        <taxon>Solaneae</taxon>
        <taxon>Solanum</taxon>
        <taxon>Solanum subgen. Lycopersicon</taxon>
    </lineage>
</organism>
<accession>A0A6N2C101</accession>
<dbReference type="AlphaFoldDB" id="A0A6N2C101"/>
<sequence length="122" mass="14170">MYTRRKNARRDEEKSVNEVVPPQAPQNPEFLIEEGPMSNFEIMVGIHRLNNVLATQVARDTKVQVNSNTNNTASRIKDFTRMNPPTFFASKVEKDLQGFIYEVFKGLDTMRVTYREKEELDT</sequence>
<name>A0A6N2C101_SOLCI</name>
<evidence type="ECO:0008006" key="3">
    <source>
        <dbReference type="Google" id="ProtNLM"/>
    </source>
</evidence>